<name>A0A9P0INQ9_APHGO</name>
<evidence type="ECO:0000259" key="1">
    <source>
        <dbReference type="Pfam" id="PF25273"/>
    </source>
</evidence>
<dbReference type="PANTHER" id="PTHR10773:SF19">
    <property type="match status" value="1"/>
</dbReference>
<reference evidence="2" key="2">
    <citation type="submission" date="2022-10" db="EMBL/GenBank/DDBJ databases">
        <authorList>
            <consortium name="ENA_rothamsted_submissions"/>
            <consortium name="culmorum"/>
            <person name="King R."/>
        </authorList>
    </citation>
    <scope>NUCLEOTIDE SEQUENCE</scope>
</reference>
<protein>
    <recommendedName>
        <fullName evidence="1">DUF7869 domain-containing protein</fullName>
    </recommendedName>
</protein>
<sequence length="693" mass="80378">MDWDHSYALPRRLIDNVEDNFIPITVNEVEEVVNVFDDSDFVLVTEDQVEEVEEDLDDSDLDPDYIPITEHQVEEVEEVEEDLNDSNFNPDLTPITEYQDNQLIEVSRKKKKFSPADKKSVLEDKRELKNVNAKTKHPNRPLTCPVECKNKCRDNLSTDHQKLLWKTYWSLTTYVQRRQFLAKCITLTSVKRRTTVEGSVDNFKKSQSRIYKLPDSEKNEVQVCKTTLLNVLGYTNDSVLTELVKNMNSNFCMSSVTENRGQQNIKKCIAKDIVVDHIKLYKPSVSHYRRLNAPNIMYLPFGLTVKAMYDDFCLQHKNYCSQEFYRQIIKDLNISLRNPTIDKCEDCSTYLNIIENSTDENEIRVNNTLLENHKAKALAASSKYKEDSKLSIESTSIYSMDLQKVILIPNMPDTKSSFFTSRLVVFNETFAQLKPNALCHCVLWHEAIAGRKAENVTDSILALISNQRDVQDFIFWADNCTGQNKNWTLYTALVCNLNSTNSLFQNTKSVTMKYLTKGHTHMTADGVHGNIEKKFKQIRNIYDFEDLKNCISQSRQNLNILELKDFYEWQNKKRTTNVKTDTLYGFKMNSVVMAKFSRGSTCMEYWTDFNGEPKTLNFLQKKFLKDIKTYAPKKITQLRGINLNKKKGIVDKLVPVMPENRKHFWINLPVSDASEDLVDEMDLGNGFRTSDYE</sequence>
<dbReference type="InterPro" id="IPR057191">
    <property type="entry name" value="DUF7869"/>
</dbReference>
<dbReference type="Proteomes" id="UP001154329">
    <property type="component" value="Chromosome 1"/>
</dbReference>
<dbReference type="AlphaFoldDB" id="A0A9P0INQ9"/>
<dbReference type="PANTHER" id="PTHR10773">
    <property type="entry name" value="DNA-DIRECTED RNA POLYMERASES I, II, AND III SUBUNIT RPABC2"/>
    <property type="match status" value="1"/>
</dbReference>
<feature type="domain" description="DUF7869" evidence="1">
    <location>
        <begin position="476"/>
        <end position="572"/>
    </location>
</feature>
<organism evidence="2 3">
    <name type="scientific">Aphis gossypii</name>
    <name type="common">Cotton aphid</name>
    <dbReference type="NCBI Taxonomy" id="80765"/>
    <lineage>
        <taxon>Eukaryota</taxon>
        <taxon>Metazoa</taxon>
        <taxon>Ecdysozoa</taxon>
        <taxon>Arthropoda</taxon>
        <taxon>Hexapoda</taxon>
        <taxon>Insecta</taxon>
        <taxon>Pterygota</taxon>
        <taxon>Neoptera</taxon>
        <taxon>Paraneoptera</taxon>
        <taxon>Hemiptera</taxon>
        <taxon>Sternorrhyncha</taxon>
        <taxon>Aphidomorpha</taxon>
        <taxon>Aphidoidea</taxon>
        <taxon>Aphididae</taxon>
        <taxon>Aphidini</taxon>
        <taxon>Aphis</taxon>
        <taxon>Aphis</taxon>
    </lineage>
</organism>
<evidence type="ECO:0000313" key="2">
    <source>
        <dbReference type="EMBL" id="CAH1711854.1"/>
    </source>
</evidence>
<dbReference type="Pfam" id="PF25273">
    <property type="entry name" value="DUF7869"/>
    <property type="match status" value="1"/>
</dbReference>
<gene>
    <name evidence="2" type="ORF">APHIGO_LOCUS1761</name>
</gene>
<proteinExistence type="predicted"/>
<evidence type="ECO:0000313" key="3">
    <source>
        <dbReference type="Proteomes" id="UP001154329"/>
    </source>
</evidence>
<dbReference type="EMBL" id="OU899034">
    <property type="protein sequence ID" value="CAH1711854.1"/>
    <property type="molecule type" value="Genomic_DNA"/>
</dbReference>
<reference evidence="2" key="1">
    <citation type="submission" date="2022-02" db="EMBL/GenBank/DDBJ databases">
        <authorList>
            <person name="King R."/>
        </authorList>
    </citation>
    <scope>NUCLEOTIDE SEQUENCE</scope>
</reference>
<accession>A0A9P0INQ9</accession>
<keyword evidence="3" id="KW-1185">Reference proteome</keyword>